<organism evidence="3 4">
    <name type="scientific">Candidatus Pantoea varia</name>
    <dbReference type="NCBI Taxonomy" id="1881036"/>
    <lineage>
        <taxon>Bacteria</taxon>
        <taxon>Pseudomonadati</taxon>
        <taxon>Pseudomonadota</taxon>
        <taxon>Gammaproteobacteria</taxon>
        <taxon>Enterobacterales</taxon>
        <taxon>Erwiniaceae</taxon>
        <taxon>Pantoea</taxon>
    </lineage>
</organism>
<keyword evidence="1 3" id="KW-0808">Transferase</keyword>
<dbReference type="GO" id="GO:0009103">
    <property type="term" value="P:lipopolysaccharide biosynthetic process"/>
    <property type="evidence" value="ECO:0007669"/>
    <property type="project" value="TreeGrafter"/>
</dbReference>
<dbReference type="OrthoDB" id="6505585at2"/>
<reference evidence="4" key="1">
    <citation type="submission" date="2016-10" db="EMBL/GenBank/DDBJ databases">
        <authorList>
            <person name="Varghese N."/>
            <person name="Submissions S."/>
        </authorList>
    </citation>
    <scope>NUCLEOTIDE SEQUENCE [LARGE SCALE GENOMIC DNA]</scope>
    <source>
        <strain evidence="4">OV426</strain>
    </source>
</reference>
<dbReference type="AlphaFoldDB" id="A0A1I4X428"/>
<evidence type="ECO:0000256" key="1">
    <source>
        <dbReference type="ARBA" id="ARBA00022679"/>
    </source>
</evidence>
<dbReference type="PANTHER" id="PTHR46401">
    <property type="entry name" value="GLYCOSYLTRANSFERASE WBBK-RELATED"/>
    <property type="match status" value="1"/>
</dbReference>
<evidence type="ECO:0000313" key="4">
    <source>
        <dbReference type="Proteomes" id="UP000198968"/>
    </source>
</evidence>
<dbReference type="Proteomes" id="UP000198968">
    <property type="component" value="Unassembled WGS sequence"/>
</dbReference>
<dbReference type="SUPFAM" id="SSF53756">
    <property type="entry name" value="UDP-Glycosyltransferase/glycogen phosphorylase"/>
    <property type="match status" value="1"/>
</dbReference>
<dbReference type="GO" id="GO:0016757">
    <property type="term" value="F:glycosyltransferase activity"/>
    <property type="evidence" value="ECO:0007669"/>
    <property type="project" value="InterPro"/>
</dbReference>
<feature type="domain" description="Glycosyl transferase family 1" evidence="2">
    <location>
        <begin position="270"/>
        <end position="423"/>
    </location>
</feature>
<gene>
    <name evidence="3" type="ORF">SAMN05428971_0499</name>
</gene>
<dbReference type="EMBL" id="FOVG01000001">
    <property type="protein sequence ID" value="SFN20405.1"/>
    <property type="molecule type" value="Genomic_DNA"/>
</dbReference>
<proteinExistence type="predicted"/>
<dbReference type="Gene3D" id="3.40.50.2000">
    <property type="entry name" value="Glycogen Phosphorylase B"/>
    <property type="match status" value="1"/>
</dbReference>
<keyword evidence="4" id="KW-1185">Reference proteome</keyword>
<dbReference type="RefSeq" id="WP_090959614.1">
    <property type="nucleotide sequence ID" value="NZ_FOVG01000001.1"/>
</dbReference>
<evidence type="ECO:0000259" key="2">
    <source>
        <dbReference type="Pfam" id="PF00534"/>
    </source>
</evidence>
<dbReference type="InterPro" id="IPR001296">
    <property type="entry name" value="Glyco_trans_1"/>
</dbReference>
<dbReference type="Pfam" id="PF00534">
    <property type="entry name" value="Glycos_transf_1"/>
    <property type="match status" value="1"/>
</dbReference>
<evidence type="ECO:0000313" key="3">
    <source>
        <dbReference type="EMBL" id="SFN20405.1"/>
    </source>
</evidence>
<name>A0A1I4X428_9GAMM</name>
<protein>
    <submittedName>
        <fullName evidence="3">Glycosyltransferase involved in cell wall bisynthesis</fullName>
    </submittedName>
</protein>
<sequence length="455" mass="52471">MIYYDITDIINHSKFSTKVSGIQRVVLEGLRGLDGDYTIFFMSPITGRTYKISGLENIKINDLTPFVNLWIYADIYISKSSGNLDKYFEKLRTLGRKKKAVSDSYFIFSKIPSVKKISHAAVIKYLRNKISLYPGLSISEIENFTEGASVALFGGVWNFQDKYQSLMETKWHGLRKVFMVYDMIPIVSPYVPDELKAMFKKYIPFVLEHADKIVVNSNSCKMDLVTYCSGHGITAPDIDVVHLSHKLPSASAKIKTDPDFEYPLRVRKLQNEQYAFCVGSIESRKNHVNLILTWIKFFNSPEYANQKLVIAGKWLWDTEELAKQLTYSGHVYGSVIVMHDASDAEIAELYKNCRFTVFPSHYEGWGLPLGESLALGKPCLHFDTSSLKEAGYGMTVAVEYPNYKEYYNEFKKLMIDDEYYQQRLNIIEENKHKLRSWQDFSLDIKHVFSDEEKIQ</sequence>
<accession>A0A1I4X428</accession>
<dbReference type="PANTHER" id="PTHR46401:SF2">
    <property type="entry name" value="GLYCOSYLTRANSFERASE WBBK-RELATED"/>
    <property type="match status" value="1"/>
</dbReference>